<reference evidence="2 3" key="1">
    <citation type="submission" date="2016-11" db="EMBL/GenBank/DDBJ databases">
        <title>Draft Genome Sequences of Nine Cyanobacterial Strains from Diverse Habitats.</title>
        <authorList>
            <person name="Zhu T."/>
            <person name="Hou S."/>
            <person name="Lu X."/>
            <person name="Hess W.R."/>
        </authorList>
    </citation>
    <scope>NUCLEOTIDE SEQUENCE [LARGE SCALE GENOMIC DNA]</scope>
    <source>
        <strain evidence="2 3">IAM M-71</strain>
    </source>
</reference>
<evidence type="ECO:0000313" key="2">
    <source>
        <dbReference type="EMBL" id="OKH37891.1"/>
    </source>
</evidence>
<gene>
    <name evidence="2" type="ORF">NIES2119_12155</name>
</gene>
<sequence>MKNKSGNLIFCQAQVPYDNLGDLVITKVLLMNLRNYGHIIVNIKGVPEWYCQQLELTAEEKASSYKLPFPILVLLFRLQTLINSNANIYLLMRPGHVFGSGLSNSIKMFMSAIYCFVMKILGVRICRFGTSIGPFSSLMQIGEKWKSNAMYFYSARDTISANYAKKIGIDKVEIFPDMAWLIKKQNANDNLAWLMQTPNANKQPIHVDGDYVVFSFRDTFREFNNPEYKNNLCATLDSIVQLVCVEWAKTLVIAHQVDWDYEFCKWLSDRYQNSCKIVFIERYIDSQYMYDLYSGAFMVFSNRLHVLLLAMLCGALSMAVVERASEHKITGIFSDAGLSQLIVDIDRGSSAVDILPGIAADADRIKAEIALAFERNRNHGESLLKRVMTGEI</sequence>
<name>A0A1U7IKX6_9CYAN</name>
<organism evidence="2 3">
    <name type="scientific">[Phormidium ambiguum] IAM M-71</name>
    <dbReference type="NCBI Taxonomy" id="454136"/>
    <lineage>
        <taxon>Bacteria</taxon>
        <taxon>Bacillati</taxon>
        <taxon>Cyanobacteriota</taxon>
        <taxon>Cyanophyceae</taxon>
        <taxon>Oscillatoriophycideae</taxon>
        <taxon>Aerosakkonematales</taxon>
        <taxon>Aerosakkonemataceae</taxon>
        <taxon>Floridanema</taxon>
    </lineage>
</organism>
<dbReference type="PANTHER" id="PTHR36836">
    <property type="entry name" value="COLANIC ACID BIOSYNTHESIS PROTEIN WCAK"/>
    <property type="match status" value="1"/>
</dbReference>
<dbReference type="STRING" id="454136.NIES2119_12155"/>
<feature type="domain" description="Polysaccharide pyruvyl transferase" evidence="1">
    <location>
        <begin position="19"/>
        <end position="314"/>
    </location>
</feature>
<dbReference type="PANTHER" id="PTHR36836:SF1">
    <property type="entry name" value="COLANIC ACID BIOSYNTHESIS PROTEIN WCAK"/>
    <property type="match status" value="1"/>
</dbReference>
<dbReference type="Proteomes" id="UP000185860">
    <property type="component" value="Unassembled WGS sequence"/>
</dbReference>
<dbReference type="InterPro" id="IPR007345">
    <property type="entry name" value="Polysacch_pyruvyl_Trfase"/>
</dbReference>
<dbReference type="EMBL" id="MRCE01000010">
    <property type="protein sequence ID" value="OKH37891.1"/>
    <property type="molecule type" value="Genomic_DNA"/>
</dbReference>
<protein>
    <recommendedName>
        <fullName evidence="1">Polysaccharide pyruvyl transferase domain-containing protein</fullName>
    </recommendedName>
</protein>
<evidence type="ECO:0000313" key="3">
    <source>
        <dbReference type="Proteomes" id="UP000185860"/>
    </source>
</evidence>
<evidence type="ECO:0000259" key="1">
    <source>
        <dbReference type="Pfam" id="PF04230"/>
    </source>
</evidence>
<dbReference type="OrthoDB" id="7848548at2"/>
<comment type="caution">
    <text evidence="2">The sequence shown here is derived from an EMBL/GenBank/DDBJ whole genome shotgun (WGS) entry which is preliminary data.</text>
</comment>
<accession>A0A1U7IKX6</accession>
<dbReference type="AlphaFoldDB" id="A0A1U7IKX6"/>
<dbReference type="Pfam" id="PF04230">
    <property type="entry name" value="PS_pyruv_trans"/>
    <property type="match status" value="1"/>
</dbReference>
<dbReference type="RefSeq" id="WP_073593732.1">
    <property type="nucleotide sequence ID" value="NZ_MRCE01000010.1"/>
</dbReference>
<proteinExistence type="predicted"/>